<dbReference type="EnsemblMetazoa" id="AFAF009110-RA">
    <property type="protein sequence ID" value="AFAF009110-PA"/>
    <property type="gene ID" value="AFAF009110"/>
</dbReference>
<proteinExistence type="predicted"/>
<dbReference type="InterPro" id="IPR050473">
    <property type="entry name" value="A2M/Complement_sys"/>
</dbReference>
<dbReference type="AlphaFoldDB" id="A0A182QFG3"/>
<reference evidence="4" key="2">
    <citation type="submission" date="2020-05" db="UniProtKB">
        <authorList>
            <consortium name="EnsemblMetazoa"/>
        </authorList>
    </citation>
    <scope>IDENTIFICATION</scope>
    <source>
        <strain evidence="4">FAR1</strain>
    </source>
</reference>
<dbReference type="Gene3D" id="2.20.130.20">
    <property type="match status" value="1"/>
</dbReference>
<organism evidence="4 5">
    <name type="scientific">Anopheles farauti</name>
    <dbReference type="NCBI Taxonomy" id="69004"/>
    <lineage>
        <taxon>Eukaryota</taxon>
        <taxon>Metazoa</taxon>
        <taxon>Ecdysozoa</taxon>
        <taxon>Arthropoda</taxon>
        <taxon>Hexapoda</taxon>
        <taxon>Insecta</taxon>
        <taxon>Pterygota</taxon>
        <taxon>Neoptera</taxon>
        <taxon>Endopterygota</taxon>
        <taxon>Diptera</taxon>
        <taxon>Nematocera</taxon>
        <taxon>Culicoidea</taxon>
        <taxon>Culicidae</taxon>
        <taxon>Anophelinae</taxon>
        <taxon>Anopheles</taxon>
    </lineage>
</organism>
<feature type="domain" description="Alpha-2-macroglobulin" evidence="3">
    <location>
        <begin position="95"/>
        <end position="186"/>
    </location>
</feature>
<evidence type="ECO:0000313" key="5">
    <source>
        <dbReference type="Proteomes" id="UP000075886"/>
    </source>
</evidence>
<dbReference type="PANTHER" id="PTHR11412:SF136">
    <property type="entry name" value="CD109 ANTIGEN"/>
    <property type="match status" value="1"/>
</dbReference>
<evidence type="ECO:0000256" key="1">
    <source>
        <dbReference type="ARBA" id="ARBA00022729"/>
    </source>
</evidence>
<dbReference type="Proteomes" id="UP000075886">
    <property type="component" value="Unassembled WGS sequence"/>
</dbReference>
<dbReference type="InterPro" id="IPR001599">
    <property type="entry name" value="Macroglobln_a2"/>
</dbReference>
<keyword evidence="1" id="KW-0732">Signal</keyword>
<accession>A0A182QFG3</accession>
<dbReference type="Gene3D" id="2.60.40.10">
    <property type="entry name" value="Immunoglobulins"/>
    <property type="match status" value="1"/>
</dbReference>
<evidence type="ECO:0000313" key="4">
    <source>
        <dbReference type="EnsemblMetazoa" id="AFAF009110-PA"/>
    </source>
</evidence>
<dbReference type="STRING" id="69004.A0A182QFG3"/>
<name>A0A182QFG3_9DIPT</name>
<evidence type="ECO:0000256" key="2">
    <source>
        <dbReference type="ARBA" id="ARBA00022966"/>
    </source>
</evidence>
<keyword evidence="5" id="KW-1185">Reference proteome</keyword>
<dbReference type="SMART" id="SM01360">
    <property type="entry name" value="A2M"/>
    <property type="match status" value="1"/>
</dbReference>
<keyword evidence="2" id="KW-0882">Thioester bond</keyword>
<dbReference type="VEuPathDB" id="VectorBase:AFAF009110"/>
<reference evidence="5" key="1">
    <citation type="submission" date="2014-01" db="EMBL/GenBank/DDBJ databases">
        <title>The Genome Sequence of Anopheles farauti FAR1 (V2).</title>
        <authorList>
            <consortium name="The Broad Institute Genomics Platform"/>
            <person name="Neafsey D.E."/>
            <person name="Besansky N."/>
            <person name="Howell P."/>
            <person name="Walton C."/>
            <person name="Young S.K."/>
            <person name="Zeng Q."/>
            <person name="Gargeya S."/>
            <person name="Fitzgerald M."/>
            <person name="Haas B."/>
            <person name="Abouelleil A."/>
            <person name="Allen A.W."/>
            <person name="Alvarado L."/>
            <person name="Arachchi H.M."/>
            <person name="Berlin A.M."/>
            <person name="Chapman S.B."/>
            <person name="Gainer-Dewar J."/>
            <person name="Goldberg J."/>
            <person name="Griggs A."/>
            <person name="Gujja S."/>
            <person name="Hansen M."/>
            <person name="Howarth C."/>
            <person name="Imamovic A."/>
            <person name="Ireland A."/>
            <person name="Larimer J."/>
            <person name="McCowan C."/>
            <person name="Murphy C."/>
            <person name="Pearson M."/>
            <person name="Poon T.W."/>
            <person name="Priest M."/>
            <person name="Roberts A."/>
            <person name="Saif S."/>
            <person name="Shea T."/>
            <person name="Sisk P."/>
            <person name="Sykes S."/>
            <person name="Wortman J."/>
            <person name="Nusbaum C."/>
            <person name="Birren B."/>
        </authorList>
    </citation>
    <scope>NUCLEOTIDE SEQUENCE [LARGE SCALE GENOMIC DNA]</scope>
    <source>
        <strain evidence="5">FAR1</strain>
    </source>
</reference>
<evidence type="ECO:0000259" key="3">
    <source>
        <dbReference type="SMART" id="SM01360"/>
    </source>
</evidence>
<dbReference type="InterPro" id="IPR013783">
    <property type="entry name" value="Ig-like_fold"/>
</dbReference>
<sequence>MRGRAGSFVGLAAYDKGLWEISKDHDIIWEDIEEAFGRFYASTAAGPDASFGSTGLFVRPDVYRGLRARSTRVDRSRPDHRMIGGVSERPNFQETWLWQHVTIDRTGTYIVQEYAPETITSWCLTGFSIDPKYGLGILRMTIQTARPPALYILDRLPHSIRRGETNELLFTVFSPLANETTVYVSLYTMANETEFVGTPESGECSMYHEVYG</sequence>
<dbReference type="Pfam" id="PF00207">
    <property type="entry name" value="A2M"/>
    <property type="match status" value="1"/>
</dbReference>
<dbReference type="EMBL" id="AXCN02001807">
    <property type="status" value="NOT_ANNOTATED_CDS"/>
    <property type="molecule type" value="Genomic_DNA"/>
</dbReference>
<dbReference type="GO" id="GO:0004866">
    <property type="term" value="F:endopeptidase inhibitor activity"/>
    <property type="evidence" value="ECO:0007669"/>
    <property type="project" value="InterPro"/>
</dbReference>
<protein>
    <recommendedName>
        <fullName evidence="3">Alpha-2-macroglobulin domain-containing protein</fullName>
    </recommendedName>
</protein>
<dbReference type="PANTHER" id="PTHR11412">
    <property type="entry name" value="MACROGLOBULIN / COMPLEMENT"/>
    <property type="match status" value="1"/>
</dbReference>